<sequence length="58" mass="6839">MADKKITCKDCGTEFIFTENEQAFYKEKGFDNEPQRCQPCRAAKKQQMRNNRGNGNRY</sequence>
<keyword evidence="2" id="KW-1185">Reference proteome</keyword>
<reference evidence="1" key="1">
    <citation type="submission" date="2019-08" db="EMBL/GenBank/DDBJ databases">
        <title>Genome sequence of Clostridiales bacterium MT110.</title>
        <authorList>
            <person name="Cao J."/>
        </authorList>
    </citation>
    <scope>NUCLEOTIDE SEQUENCE</scope>
    <source>
        <strain evidence="1">MT110</strain>
    </source>
</reference>
<accession>A0ACD1A8H8</accession>
<name>A0ACD1A8H8_9FIRM</name>
<evidence type="ECO:0000313" key="2">
    <source>
        <dbReference type="Proteomes" id="UP000594014"/>
    </source>
</evidence>
<dbReference type="EMBL" id="CP042469">
    <property type="protein sequence ID" value="QOX62677.1"/>
    <property type="molecule type" value="Genomic_DNA"/>
</dbReference>
<organism evidence="1 2">
    <name type="scientific">Anoxybacterium hadale</name>
    <dbReference type="NCBI Taxonomy" id="3408580"/>
    <lineage>
        <taxon>Bacteria</taxon>
        <taxon>Bacillati</taxon>
        <taxon>Bacillota</taxon>
        <taxon>Clostridia</taxon>
        <taxon>Peptostreptococcales</taxon>
        <taxon>Anaerovoracaceae</taxon>
        <taxon>Anoxybacterium</taxon>
    </lineage>
</organism>
<dbReference type="Proteomes" id="UP000594014">
    <property type="component" value="Chromosome"/>
</dbReference>
<evidence type="ECO:0000313" key="1">
    <source>
        <dbReference type="EMBL" id="QOX62677.1"/>
    </source>
</evidence>
<gene>
    <name evidence="1" type="ORF">FRZ06_04600</name>
</gene>
<protein>
    <submittedName>
        <fullName evidence="1">Cytochrome C551</fullName>
    </submittedName>
</protein>
<proteinExistence type="predicted"/>